<sequence length="443" mass="51078">MDLKGLDAEEIVKKLDKLRPNTDYLSKAVLQYNVETHEIFTNKTKYPDKLVETEEGTASQPINRIGFAFQQLIVDKIVAFGFGKPVTYIPTNDSFSLVQDVLKQNKIISLTRDAAREVYGTTKVAEVWYLTPEADRLRVKLLRPTEGDVFYPVFENGDMTAFVREIILKDDSDKEVEYREIYTAEEKIVLKKESQWIEEGRERNLIGKIPVVYGSQKKTEWDIVQVLIERMEELASGHAETNDYHADPKVKAKGELTGFARKGQKGAIFQMEKDSELDYLTWDNNTESQKLEFDNLKEFVYKLTQTPDISFEKLKSMGAISGVAAQYYFMDIHLKVEMKREIWDDYLTRRINIIKAFLANVLSTKDAKKLEELEVDIVYNPYMINDMKEKISYLMDATGGQAIMSVETAMRNLGIDDPVEEMQRIRDENEYSAETENAKTFGL</sequence>
<reference evidence="1 2" key="1">
    <citation type="submission" date="2018-12" db="EMBL/GenBank/DDBJ databases">
        <authorList>
            <consortium name="Pathogen Informatics"/>
        </authorList>
    </citation>
    <scope>NUCLEOTIDE SEQUENCE [LARGE SCALE GENOMIC DNA]</scope>
    <source>
        <strain evidence="1 2">NCTC11432</strain>
    </source>
</reference>
<dbReference type="OrthoDB" id="1452435at2"/>
<dbReference type="AlphaFoldDB" id="A0A3S4PHN6"/>
<evidence type="ECO:0000313" key="1">
    <source>
        <dbReference type="EMBL" id="VEE10708.1"/>
    </source>
</evidence>
<organism evidence="1 2">
    <name type="scientific">Chryseobacterium gleum</name>
    <name type="common">Flavobacterium gleum</name>
    <dbReference type="NCBI Taxonomy" id="250"/>
    <lineage>
        <taxon>Bacteria</taxon>
        <taxon>Pseudomonadati</taxon>
        <taxon>Bacteroidota</taxon>
        <taxon>Flavobacteriia</taxon>
        <taxon>Flavobacteriales</taxon>
        <taxon>Weeksellaceae</taxon>
        <taxon>Chryseobacterium group</taxon>
        <taxon>Chryseobacterium</taxon>
    </lineage>
</organism>
<accession>A0A3S4PHN6</accession>
<dbReference type="InterPro" id="IPR021145">
    <property type="entry name" value="Portal_protein_SPP1_Gp6-like"/>
</dbReference>
<proteinExistence type="predicted"/>
<dbReference type="Pfam" id="PF05133">
    <property type="entry name" value="SPP1_portal"/>
    <property type="match status" value="1"/>
</dbReference>
<dbReference type="Proteomes" id="UP000279227">
    <property type="component" value="Chromosome"/>
</dbReference>
<name>A0A3S4PHN6_CHRGE</name>
<dbReference type="EMBL" id="LR134289">
    <property type="protein sequence ID" value="VEE10708.1"/>
    <property type="molecule type" value="Genomic_DNA"/>
</dbReference>
<dbReference type="KEGG" id="cgle:NCTC11432_04332"/>
<evidence type="ECO:0000313" key="2">
    <source>
        <dbReference type="Proteomes" id="UP000279227"/>
    </source>
</evidence>
<dbReference type="STRING" id="525257.HMPREF0204_11374"/>
<dbReference type="GeneID" id="93023766"/>
<dbReference type="RefSeq" id="WP_002984550.1">
    <property type="nucleotide sequence ID" value="NZ_CP068486.1"/>
</dbReference>
<protein>
    <submittedName>
        <fullName evidence="1">Phage portal protein, SPP1 family</fullName>
    </submittedName>
</protein>
<gene>
    <name evidence="1" type="ORF">NCTC11432_04332</name>
</gene>